<dbReference type="PANTHER" id="PTHR42881:SF13">
    <property type="entry name" value="PROLYL ENDOPEPTIDASE"/>
    <property type="match status" value="1"/>
</dbReference>
<dbReference type="GO" id="GO:0004252">
    <property type="term" value="F:serine-type endopeptidase activity"/>
    <property type="evidence" value="ECO:0007669"/>
    <property type="project" value="InterPro"/>
</dbReference>
<dbReference type="SUPFAM" id="SSF50993">
    <property type="entry name" value="Peptidase/esterase 'gauge' domain"/>
    <property type="match status" value="1"/>
</dbReference>
<dbReference type="InterPro" id="IPR023302">
    <property type="entry name" value="Pept_S9A_N"/>
</dbReference>
<evidence type="ECO:0000256" key="1">
    <source>
        <dbReference type="ARBA" id="ARBA00022670"/>
    </source>
</evidence>
<dbReference type="Gene3D" id="3.40.50.1820">
    <property type="entry name" value="alpha/beta hydrolase"/>
    <property type="match status" value="1"/>
</dbReference>
<keyword evidence="7" id="KW-1185">Reference proteome</keyword>
<accession>A0A917QJ21</accession>
<evidence type="ECO:0000256" key="3">
    <source>
        <dbReference type="ARBA" id="ARBA00022825"/>
    </source>
</evidence>
<evidence type="ECO:0000256" key="2">
    <source>
        <dbReference type="ARBA" id="ARBA00022801"/>
    </source>
</evidence>
<organism evidence="6 7">
    <name type="scientific">Nocardia camponoti</name>
    <dbReference type="NCBI Taxonomy" id="1616106"/>
    <lineage>
        <taxon>Bacteria</taxon>
        <taxon>Bacillati</taxon>
        <taxon>Actinomycetota</taxon>
        <taxon>Actinomycetes</taxon>
        <taxon>Mycobacteriales</taxon>
        <taxon>Nocardiaceae</taxon>
        <taxon>Nocardia</taxon>
    </lineage>
</organism>
<evidence type="ECO:0000313" key="6">
    <source>
        <dbReference type="EMBL" id="GGK51438.1"/>
    </source>
</evidence>
<feature type="domain" description="Peptidase S9 prolyl oligopeptidase catalytic" evidence="4">
    <location>
        <begin position="471"/>
        <end position="673"/>
    </location>
</feature>
<dbReference type="GO" id="GO:0005829">
    <property type="term" value="C:cytosol"/>
    <property type="evidence" value="ECO:0007669"/>
    <property type="project" value="TreeGrafter"/>
</dbReference>
<evidence type="ECO:0000259" key="4">
    <source>
        <dbReference type="Pfam" id="PF00326"/>
    </source>
</evidence>
<dbReference type="AlphaFoldDB" id="A0A917QJ21"/>
<comment type="caution">
    <text evidence="6">The sequence shown here is derived from an EMBL/GenBank/DDBJ whole genome shotgun (WGS) entry which is preliminary data.</text>
</comment>
<evidence type="ECO:0000259" key="5">
    <source>
        <dbReference type="Pfam" id="PF02897"/>
    </source>
</evidence>
<dbReference type="InterPro" id="IPR051167">
    <property type="entry name" value="Prolyl_oligopep/macrocyclase"/>
</dbReference>
<evidence type="ECO:0000313" key="7">
    <source>
        <dbReference type="Proteomes" id="UP000612956"/>
    </source>
</evidence>
<dbReference type="PANTHER" id="PTHR42881">
    <property type="entry name" value="PROLYL ENDOPEPTIDASE"/>
    <property type="match status" value="1"/>
</dbReference>
<dbReference type="EMBL" id="BMMW01000002">
    <property type="protein sequence ID" value="GGK51438.1"/>
    <property type="molecule type" value="Genomic_DNA"/>
</dbReference>
<gene>
    <name evidence="6" type="ORF">GCM10011591_23870</name>
</gene>
<keyword evidence="2" id="KW-0378">Hydrolase</keyword>
<dbReference type="Proteomes" id="UP000612956">
    <property type="component" value="Unassembled WGS sequence"/>
</dbReference>
<keyword evidence="3" id="KW-0720">Serine protease</keyword>
<reference evidence="6" key="2">
    <citation type="submission" date="2020-09" db="EMBL/GenBank/DDBJ databases">
        <authorList>
            <person name="Sun Q."/>
            <person name="Zhou Y."/>
        </authorList>
    </citation>
    <scope>NUCLEOTIDE SEQUENCE</scope>
    <source>
        <strain evidence="6">CGMCC 4.7278</strain>
    </source>
</reference>
<dbReference type="Pfam" id="PF00326">
    <property type="entry name" value="Peptidase_S9"/>
    <property type="match status" value="1"/>
</dbReference>
<reference evidence="6" key="1">
    <citation type="journal article" date="2014" name="Int. J. Syst. Evol. Microbiol.">
        <title>Complete genome sequence of Corynebacterium casei LMG S-19264T (=DSM 44701T), isolated from a smear-ripened cheese.</title>
        <authorList>
            <consortium name="US DOE Joint Genome Institute (JGI-PGF)"/>
            <person name="Walter F."/>
            <person name="Albersmeier A."/>
            <person name="Kalinowski J."/>
            <person name="Ruckert C."/>
        </authorList>
    </citation>
    <scope>NUCLEOTIDE SEQUENCE</scope>
    <source>
        <strain evidence="6">CGMCC 4.7278</strain>
    </source>
</reference>
<dbReference type="SUPFAM" id="SSF53474">
    <property type="entry name" value="alpha/beta-Hydrolases"/>
    <property type="match status" value="1"/>
</dbReference>
<dbReference type="InterPro" id="IPR029058">
    <property type="entry name" value="AB_hydrolase_fold"/>
</dbReference>
<dbReference type="InterPro" id="IPR001375">
    <property type="entry name" value="Peptidase_S9_cat"/>
</dbReference>
<keyword evidence="1" id="KW-0645">Protease</keyword>
<dbReference type="GO" id="GO:0006508">
    <property type="term" value="P:proteolysis"/>
    <property type="evidence" value="ECO:0007669"/>
    <property type="project" value="UniProtKB-KW"/>
</dbReference>
<dbReference type="PRINTS" id="PR00862">
    <property type="entry name" value="PROLIGOPTASE"/>
</dbReference>
<protein>
    <submittedName>
        <fullName evidence="6">Prolyl oligopeptidase</fullName>
    </submittedName>
</protein>
<name>A0A917QJ21_9NOCA</name>
<feature type="domain" description="Peptidase S9A N-terminal" evidence="5">
    <location>
        <begin position="2"/>
        <end position="396"/>
    </location>
</feature>
<dbReference type="GO" id="GO:0070012">
    <property type="term" value="F:oligopeptidase activity"/>
    <property type="evidence" value="ECO:0007669"/>
    <property type="project" value="TreeGrafter"/>
</dbReference>
<dbReference type="Gene3D" id="2.130.10.120">
    <property type="entry name" value="Prolyl oligopeptidase, N-terminal domain"/>
    <property type="match status" value="1"/>
</dbReference>
<dbReference type="Pfam" id="PF02897">
    <property type="entry name" value="Peptidase_S9_N"/>
    <property type="match status" value="1"/>
</dbReference>
<dbReference type="InterPro" id="IPR002470">
    <property type="entry name" value="Peptidase_S9A"/>
</dbReference>
<sequence length="679" mass="75801">MTDPYLWLEDVTGEDALDWVRARNDVVVQRFGSTDRFADFESRVLAMLDDDTKVAYPGRRGKWLYNFWRDAAHPRGVWRRTTFESYATDAPEWDVIIDVDALAEAEGENWVWGGAGVFRPTQERALVSLSRGGADATVVREFDMETRKFVTEDEGGFVLPEAKSRVGWIDIDTVYVGTDFGPGSLTDSGYPRIAKRWRRGTPLTEAETVYEGEPSDVSISVGYSRHPGYERHWLGRATDFFNEEVFLLDDQGEWQRVDAPTDADVSSYKDWLLIRPKTAWEVGGETYAPGSLIVTNLPAFMAGEREFEVLFTPDAHTSLDGYAWTENHLIVGTLQDVQTKLRVLTPGPDGWTSEDFPDAPPMSSISVNNLDPLEAGDEFMLTTNSFTQPTTLFSTAIGETPTVLKQAPAYFDAEGIEAEQFFATSDDGTQIPYFVVRHRDRRGTPGPTIMNGYGGFEISQTPGYLATAGITWLTRGGTFVIANIRGGGEYGPEWHTAGQKENRHLVYEDFAAVARDLVSRNITTPDQLGAVGGSNGGLLMGVMLTRYPELFGAIVCQVPLLDMKRYHLLLAGASWVAEYGDPEKPEEWAYLSEYSPYQNTDTHKQYPPILLTTSTRDDRVHPGHARKMAALLESQDRTVWYYENIEGGHGGAADNKQSAFKAALVYEFFTQMLVEGRKA</sequence>
<proteinExistence type="predicted"/>